<feature type="region of interest" description="Disordered" evidence="1">
    <location>
        <begin position="112"/>
        <end position="139"/>
    </location>
</feature>
<keyword evidence="3" id="KW-1185">Reference proteome</keyword>
<sequence>MIKALKTQNKSALYDIDDLYPKWNDFSHYLAQSEEKVSIHGNLREKEMPTEKIDHDRKTYMELVKLAVSLGTTIEQAEEIALHYIKNHEPHADVTALRMEVAKHILSGFDEADPNDIRNHVPKKGKTTPEELYKSLTEAGYTGSQDVLFPDEDVS</sequence>
<accession>A0A162EPM8</accession>
<dbReference type="AlphaFoldDB" id="A0A162EPM8"/>
<evidence type="ECO:0000256" key="1">
    <source>
        <dbReference type="SAM" id="MobiDB-lite"/>
    </source>
</evidence>
<protein>
    <submittedName>
        <fullName evidence="2">Uncharacterized protein</fullName>
    </submittedName>
</protein>
<reference evidence="2" key="1">
    <citation type="journal article" date="2016" name="Genome Announc.">
        <title>Draft genomes of two strains of Paenibacillus glucanolyticus with capability to degrade lignocellulose.</title>
        <authorList>
            <person name="Mathews S.L."/>
            <person name="Pawlak J."/>
            <person name="Grunden A.M."/>
        </authorList>
    </citation>
    <scope>NUCLEOTIDE SEQUENCE [LARGE SCALE GENOMIC DNA]</scope>
    <source>
        <strain evidence="2">SLM1</strain>
    </source>
</reference>
<organism evidence="2 3">
    <name type="scientific">Paenibacillus glucanolyticus</name>
    <dbReference type="NCBI Taxonomy" id="59843"/>
    <lineage>
        <taxon>Bacteria</taxon>
        <taxon>Bacillati</taxon>
        <taxon>Bacillota</taxon>
        <taxon>Bacilli</taxon>
        <taxon>Bacillales</taxon>
        <taxon>Paenibacillaceae</taxon>
        <taxon>Paenibacillus</taxon>
    </lineage>
</organism>
<dbReference type="EMBL" id="LWMH01000001">
    <property type="protein sequence ID" value="KZS44923.1"/>
    <property type="molecule type" value="Genomic_DNA"/>
</dbReference>
<name>A0A162EPM8_9BACL</name>
<dbReference type="RefSeq" id="WP_063477427.1">
    <property type="nucleotide sequence ID" value="NZ_LWMH01000001.1"/>
</dbReference>
<comment type="caution">
    <text evidence="2">The sequence shown here is derived from an EMBL/GenBank/DDBJ whole genome shotgun (WGS) entry which is preliminary data.</text>
</comment>
<evidence type="ECO:0000313" key="2">
    <source>
        <dbReference type="EMBL" id="KZS44923.1"/>
    </source>
</evidence>
<gene>
    <name evidence="2" type="ORF">AWU65_02760</name>
</gene>
<dbReference type="Proteomes" id="UP000076796">
    <property type="component" value="Unassembled WGS sequence"/>
</dbReference>
<evidence type="ECO:0000313" key="3">
    <source>
        <dbReference type="Proteomes" id="UP000076796"/>
    </source>
</evidence>
<proteinExistence type="predicted"/>